<sequence>MKNTLILLLLLLFHFFSYSQPVKEYFPTGGNTTKIEEKNKIVCLTCDTLILNSGKPQIIAYKINKRNISNKNFPQPTDIELRNNMYKFSKIMDREIFELKNNFQNADLHKIYKNTYIKIKNDANEIINFLDLENFYEGIIYWDGKSKSKIIRNDNIILSSELFSKQSGENIISSYINEFANVEQEISKLLTPSTPTKALIEKTNLFLINTFFDDNFLPTPFLSFNKVKEISIEIEPDKKLIFIFNELNQLVNYNTQITKCEIQYKNGIPVLNKTTINEDQILEENYFVFKENSISVENDNYIRTYELHENVFFETNVFEKTETFSYDSFIKNYKLNINQDQNCQTFLDMDNVPNSICFSNLNWNLPLNITKRAKNLIYNEKNIYNNTNNEFIIEDIGINRTKKYTFKIEDGILKKIDFQILYPNDIDSSKNYTMNVEYKFYK</sequence>
<evidence type="ECO:0000313" key="1">
    <source>
        <dbReference type="EMBL" id="RRJ91298.1"/>
    </source>
</evidence>
<organism evidence="1 2">
    <name type="scientific">Paenimyroides tangerinum</name>
    <dbReference type="NCBI Taxonomy" id="2488728"/>
    <lineage>
        <taxon>Bacteria</taxon>
        <taxon>Pseudomonadati</taxon>
        <taxon>Bacteroidota</taxon>
        <taxon>Flavobacteriia</taxon>
        <taxon>Flavobacteriales</taxon>
        <taxon>Flavobacteriaceae</taxon>
        <taxon>Paenimyroides</taxon>
    </lineage>
</organism>
<comment type="caution">
    <text evidence="1">The sequence shown here is derived from an EMBL/GenBank/DDBJ whole genome shotgun (WGS) entry which is preliminary data.</text>
</comment>
<protein>
    <submittedName>
        <fullName evidence="1">Uncharacterized protein</fullName>
    </submittedName>
</protein>
<dbReference type="Proteomes" id="UP000275719">
    <property type="component" value="Unassembled WGS sequence"/>
</dbReference>
<name>A0A3P3WA32_9FLAO</name>
<accession>A0A3P3WA32</accession>
<evidence type="ECO:0000313" key="2">
    <source>
        <dbReference type="Proteomes" id="UP000275719"/>
    </source>
</evidence>
<proteinExistence type="predicted"/>
<dbReference type="RefSeq" id="WP_125018566.1">
    <property type="nucleotide sequence ID" value="NZ_RQVQ01000011.1"/>
</dbReference>
<dbReference type="OrthoDB" id="1309378at2"/>
<gene>
    <name evidence="1" type="ORF">EG240_06400</name>
</gene>
<keyword evidence="2" id="KW-1185">Reference proteome</keyword>
<reference evidence="1 2" key="1">
    <citation type="submission" date="2018-11" db="EMBL/GenBank/DDBJ databases">
        <title>Flavobacterium sp. nov., YIM 102701-2 draft genome.</title>
        <authorList>
            <person name="Li G."/>
            <person name="Jiang Y."/>
        </authorList>
    </citation>
    <scope>NUCLEOTIDE SEQUENCE [LARGE SCALE GENOMIC DNA]</scope>
    <source>
        <strain evidence="1 2">YIM 102701-2</strain>
    </source>
</reference>
<dbReference type="AlphaFoldDB" id="A0A3P3WA32"/>
<dbReference type="EMBL" id="RQVQ01000011">
    <property type="protein sequence ID" value="RRJ91298.1"/>
    <property type="molecule type" value="Genomic_DNA"/>
</dbReference>